<reference evidence="1 2" key="1">
    <citation type="submission" date="2018-06" db="EMBL/GenBank/DDBJ databases">
        <authorList>
            <consortium name="Pathogen Informatics"/>
            <person name="Doyle S."/>
        </authorList>
    </citation>
    <scope>NUCLEOTIDE SEQUENCE [LARGE SCALE GENOMIC DNA]</scope>
    <source>
        <strain evidence="1 2">NCTC13316</strain>
    </source>
</reference>
<evidence type="ECO:0000313" key="1">
    <source>
        <dbReference type="EMBL" id="STX52571.1"/>
    </source>
</evidence>
<dbReference type="OrthoDB" id="5649520at2"/>
<dbReference type="AlphaFoldDB" id="A0A378JPC7"/>
<name>A0A378JPC7_9GAMM</name>
<dbReference type="InterPro" id="IPR029058">
    <property type="entry name" value="AB_hydrolase_fold"/>
</dbReference>
<keyword evidence="2" id="KW-1185">Reference proteome</keyword>
<proteinExistence type="predicted"/>
<gene>
    <name evidence="1" type="ORF">NCTC13316_02688</name>
</gene>
<dbReference type="SUPFAM" id="SSF53474">
    <property type="entry name" value="alpha/beta-Hydrolases"/>
    <property type="match status" value="1"/>
</dbReference>
<dbReference type="RefSeq" id="WP_115332120.1">
    <property type="nucleotide sequence ID" value="NZ_CAAAHP010000006.1"/>
</dbReference>
<sequence>MTDTIPQKMVKWLFYDTDSLSLGFGGWVKLLWATLVTADDSFTLQFFNALKEKITVTCQDVTLTPEQKETICYNALSYLAFSHPQEGSQIDMNGVTYTIHKIKLTSGWFSSPYYAYGLISDKSSILIFQGTTVPSDRGFLAGILGDTMPGGAVGTFLYQRGKHKIQSWIDSEYQRTGRPVICTGQSLGGAMSIHSHVHQPEKVDFYVLNPPTLTSREEKIYERNKSQNTNKLARTLKVITHRSDPVFYLGSNYLPPGTKIFKHGLENENIFIAHAKAPNFKNPISKTSDTFVDYERQKLNTWMWKIQKACLFVGALLCQMLWLIPRLVIHTVHHIRQFCQTKKPIVKNLPESTTNQQSKTQILSKEAFTTNEPIESSQLILNIIGHKPAAFNKHNLTGLLNNLKYPTTRMNHIGATGQYNNFGKQTNFARCLNNNFYSQGLQRSFLNLESTKSDINLVINEGIKVA</sequence>
<evidence type="ECO:0008006" key="3">
    <source>
        <dbReference type="Google" id="ProtNLM"/>
    </source>
</evidence>
<accession>A0A378JPC7</accession>
<dbReference type="EMBL" id="UGOD01000001">
    <property type="protein sequence ID" value="STX52571.1"/>
    <property type="molecule type" value="Genomic_DNA"/>
</dbReference>
<organism evidence="1 2">
    <name type="scientific">Legionella busanensis</name>
    <dbReference type="NCBI Taxonomy" id="190655"/>
    <lineage>
        <taxon>Bacteria</taxon>
        <taxon>Pseudomonadati</taxon>
        <taxon>Pseudomonadota</taxon>
        <taxon>Gammaproteobacteria</taxon>
        <taxon>Legionellales</taxon>
        <taxon>Legionellaceae</taxon>
        <taxon>Legionella</taxon>
    </lineage>
</organism>
<protein>
    <recommendedName>
        <fullName evidence="3">Lipase</fullName>
    </recommendedName>
</protein>
<evidence type="ECO:0000313" key="2">
    <source>
        <dbReference type="Proteomes" id="UP000254794"/>
    </source>
</evidence>
<dbReference type="Proteomes" id="UP000254794">
    <property type="component" value="Unassembled WGS sequence"/>
</dbReference>